<gene>
    <name evidence="6" type="ORF">GVO57_02255</name>
</gene>
<keyword evidence="2" id="KW-0479">Metal-binding</keyword>
<evidence type="ECO:0000256" key="2">
    <source>
        <dbReference type="ARBA" id="ARBA00022723"/>
    </source>
</evidence>
<evidence type="ECO:0000256" key="4">
    <source>
        <dbReference type="ARBA" id="ARBA00023014"/>
    </source>
</evidence>
<evidence type="ECO:0000256" key="1">
    <source>
        <dbReference type="ARBA" id="ARBA00022714"/>
    </source>
</evidence>
<evidence type="ECO:0000313" key="6">
    <source>
        <dbReference type="EMBL" id="QHL89858.1"/>
    </source>
</evidence>
<feature type="domain" description="Rieske" evidence="5">
    <location>
        <begin position="24"/>
        <end position="129"/>
    </location>
</feature>
<keyword evidence="7" id="KW-1185">Reference proteome</keyword>
<dbReference type="SUPFAM" id="SSF50022">
    <property type="entry name" value="ISP domain"/>
    <property type="match status" value="1"/>
</dbReference>
<dbReference type="AlphaFoldDB" id="A0A7Z2NU21"/>
<sequence>MTDGTPPGDQPARPERLTATPPGIAVAALGDLADPGARAIVIEIGARRFHGFLVRRGGAVSGFVDRCPHMGLPLAQQLDQYLTPAGDLVACSWHGALFRPDDGACVAGPCAGQGLTPWLVTVADGIIRTA</sequence>
<evidence type="ECO:0000256" key="3">
    <source>
        <dbReference type="ARBA" id="ARBA00023004"/>
    </source>
</evidence>
<dbReference type="PANTHER" id="PTHR40261:SF1">
    <property type="entry name" value="RIESKE DOMAIN-CONTAINING PROTEIN"/>
    <property type="match status" value="1"/>
</dbReference>
<dbReference type="GO" id="GO:0051537">
    <property type="term" value="F:2 iron, 2 sulfur cluster binding"/>
    <property type="evidence" value="ECO:0007669"/>
    <property type="project" value="UniProtKB-KW"/>
</dbReference>
<dbReference type="PANTHER" id="PTHR40261">
    <property type="match status" value="1"/>
</dbReference>
<keyword evidence="3" id="KW-0408">Iron</keyword>
<dbReference type="PROSITE" id="PS51296">
    <property type="entry name" value="RIESKE"/>
    <property type="match status" value="1"/>
</dbReference>
<accession>A0A7Z2NU21</accession>
<dbReference type="GO" id="GO:0046872">
    <property type="term" value="F:metal ion binding"/>
    <property type="evidence" value="ECO:0007669"/>
    <property type="project" value="UniProtKB-KW"/>
</dbReference>
<keyword evidence="4" id="KW-0411">Iron-sulfur</keyword>
<dbReference type="KEGG" id="schy:GVO57_02255"/>
<dbReference type="Pfam" id="PF00355">
    <property type="entry name" value="Rieske"/>
    <property type="match status" value="1"/>
</dbReference>
<dbReference type="Proteomes" id="UP000464468">
    <property type="component" value="Chromosome"/>
</dbReference>
<evidence type="ECO:0000259" key="5">
    <source>
        <dbReference type="PROSITE" id="PS51296"/>
    </source>
</evidence>
<dbReference type="RefSeq" id="WP_160591482.1">
    <property type="nucleotide sequence ID" value="NZ_CP047895.1"/>
</dbReference>
<evidence type="ECO:0000313" key="7">
    <source>
        <dbReference type="Proteomes" id="UP000464468"/>
    </source>
</evidence>
<dbReference type="EMBL" id="CP047895">
    <property type="protein sequence ID" value="QHL89858.1"/>
    <property type="molecule type" value="Genomic_DNA"/>
</dbReference>
<organism evidence="6 7">
    <name type="scientific">Sphingomonas changnyeongensis</name>
    <dbReference type="NCBI Taxonomy" id="2698679"/>
    <lineage>
        <taxon>Bacteria</taxon>
        <taxon>Pseudomonadati</taxon>
        <taxon>Pseudomonadota</taxon>
        <taxon>Alphaproteobacteria</taxon>
        <taxon>Sphingomonadales</taxon>
        <taxon>Sphingomonadaceae</taxon>
        <taxon>Sphingomonas</taxon>
    </lineage>
</organism>
<reference evidence="6 7" key="1">
    <citation type="submission" date="2020-01" db="EMBL/GenBank/DDBJ databases">
        <title>Sphingomonas sp. C33 whole genome sequece.</title>
        <authorList>
            <person name="Park C."/>
        </authorList>
    </citation>
    <scope>NUCLEOTIDE SEQUENCE [LARGE SCALE GENOMIC DNA]</scope>
    <source>
        <strain evidence="6 7">C33</strain>
    </source>
</reference>
<name>A0A7Z2NU21_9SPHN</name>
<dbReference type="Gene3D" id="2.102.10.10">
    <property type="entry name" value="Rieske [2Fe-2S] iron-sulphur domain"/>
    <property type="match status" value="1"/>
</dbReference>
<proteinExistence type="predicted"/>
<protein>
    <submittedName>
        <fullName evidence="6">Rieske 2Fe-2S domain-containing protein</fullName>
    </submittedName>
</protein>
<dbReference type="CDD" id="cd03467">
    <property type="entry name" value="Rieske"/>
    <property type="match status" value="1"/>
</dbReference>
<keyword evidence="1" id="KW-0001">2Fe-2S</keyword>
<dbReference type="InterPro" id="IPR017941">
    <property type="entry name" value="Rieske_2Fe-2S"/>
</dbReference>
<dbReference type="InterPro" id="IPR036922">
    <property type="entry name" value="Rieske_2Fe-2S_sf"/>
</dbReference>